<keyword evidence="4" id="KW-0969">Cilium</keyword>
<dbReference type="Ensembl" id="ENSSORT00005009589.1">
    <property type="protein sequence ID" value="ENSSORP00005009283.1"/>
    <property type="gene ID" value="ENSSORG00005005079.1"/>
</dbReference>
<organism evidence="10 11">
    <name type="scientific">Sphaeramia orbicularis</name>
    <name type="common">orbiculate cardinalfish</name>
    <dbReference type="NCBI Taxonomy" id="375764"/>
    <lineage>
        <taxon>Eukaryota</taxon>
        <taxon>Metazoa</taxon>
        <taxon>Chordata</taxon>
        <taxon>Craniata</taxon>
        <taxon>Vertebrata</taxon>
        <taxon>Euteleostomi</taxon>
        <taxon>Actinopterygii</taxon>
        <taxon>Neopterygii</taxon>
        <taxon>Teleostei</taxon>
        <taxon>Neoteleostei</taxon>
        <taxon>Acanthomorphata</taxon>
        <taxon>Gobiaria</taxon>
        <taxon>Kurtiformes</taxon>
        <taxon>Apogonoidei</taxon>
        <taxon>Apogonidae</taxon>
        <taxon>Apogoninae</taxon>
        <taxon>Sphaeramia</taxon>
    </lineage>
</organism>
<feature type="domain" description="Dynein regulatory complex protein 1/2 N-terminal" evidence="9">
    <location>
        <begin position="27"/>
        <end position="108"/>
    </location>
</feature>
<feature type="chain" id="PRO_5025503417" description="Dynein regulatory complex protein 1/2 N-terminal domain-containing protein" evidence="8">
    <location>
        <begin position="21"/>
        <end position="418"/>
    </location>
</feature>
<evidence type="ECO:0000256" key="2">
    <source>
        <dbReference type="ARBA" id="ARBA00022846"/>
    </source>
</evidence>
<keyword evidence="5" id="KW-0966">Cell projection</keyword>
<accession>A0A672YXE3</accession>
<feature type="coiled-coil region" evidence="6">
    <location>
        <begin position="98"/>
        <end position="136"/>
    </location>
</feature>
<evidence type="ECO:0000256" key="4">
    <source>
        <dbReference type="ARBA" id="ARBA00023069"/>
    </source>
</evidence>
<keyword evidence="8" id="KW-0732">Signal</keyword>
<dbReference type="GO" id="GO:0005858">
    <property type="term" value="C:axonemal dynein complex"/>
    <property type="evidence" value="ECO:0007669"/>
    <property type="project" value="InterPro"/>
</dbReference>
<dbReference type="Proteomes" id="UP000472271">
    <property type="component" value="Chromosome 24"/>
</dbReference>
<feature type="compositionally biased region" description="Polar residues" evidence="7">
    <location>
        <begin position="324"/>
        <end position="333"/>
    </location>
</feature>
<sequence length="418" mass="48762">IMNVFFCLSLFLSSISVCQHVCLCCPRLERLENNVKSSKEKFEEITKGWETANLKVVPQELQKAVNSQQQLCAVVIGEKKKLISDLKQELKLSDEYYVKDLRKQAEEIDLMIERMEDQIQTLIKAYREELAEIEVEPEAAFRTLLTSDKTVWERCMKELLDKNVERLTYRMQKVEEYEATIHNLMFEVSDIHYAIKMEEDAKFQVCTNTRKHLSCLLVFLLCILLCPPETDLQDELKTLISRGKIQQPQLDKKREKLYQDYKRSFQQYKHMQMKIKNFAVADAQKFEKMWITLEEEVKQLQERALVIDSMIHKHILDVPWEQPSLPSTEPQKQTKMEAVSQASPYTDDLNHRHDTSAGSKSGTSTDMEMYRVGTTVQSESGAEVTREQSRAEGDRKVSANTMKKLMELMYDEMVSKVV</sequence>
<evidence type="ECO:0000256" key="1">
    <source>
        <dbReference type="ARBA" id="ARBA00004611"/>
    </source>
</evidence>
<dbReference type="InterPro" id="IPR039750">
    <property type="entry name" value="DRC1/DRC2"/>
</dbReference>
<dbReference type="PANTHER" id="PTHR21625:SF1">
    <property type="entry name" value="DYNEIN REGULATORY COMPLEX PROTEIN 1"/>
    <property type="match status" value="1"/>
</dbReference>
<evidence type="ECO:0000313" key="11">
    <source>
        <dbReference type="Proteomes" id="UP000472271"/>
    </source>
</evidence>
<dbReference type="InParanoid" id="A0A672YXE3"/>
<protein>
    <recommendedName>
        <fullName evidence="9">Dynein regulatory complex protein 1/2 N-terminal domain-containing protein</fullName>
    </recommendedName>
</protein>
<evidence type="ECO:0000256" key="8">
    <source>
        <dbReference type="SAM" id="SignalP"/>
    </source>
</evidence>
<feature type="region of interest" description="Disordered" evidence="7">
    <location>
        <begin position="321"/>
        <end position="396"/>
    </location>
</feature>
<keyword evidence="3 6" id="KW-0175">Coiled coil</keyword>
<evidence type="ECO:0000259" key="9">
    <source>
        <dbReference type="Pfam" id="PF14772"/>
    </source>
</evidence>
<comment type="subcellular location">
    <subcellularLocation>
        <location evidence="1">Cytoplasm</location>
        <location evidence="1">Cytoskeleton</location>
        <location evidence="1">Flagellum axoneme</location>
    </subcellularLocation>
</comment>
<dbReference type="GO" id="GO:0003352">
    <property type="term" value="P:regulation of cilium movement"/>
    <property type="evidence" value="ECO:0007669"/>
    <property type="project" value="TreeGrafter"/>
</dbReference>
<keyword evidence="2" id="KW-0282">Flagellum</keyword>
<reference evidence="10" key="1">
    <citation type="submission" date="2019-06" db="EMBL/GenBank/DDBJ databases">
        <authorList>
            <consortium name="Wellcome Sanger Institute Data Sharing"/>
        </authorList>
    </citation>
    <scope>NUCLEOTIDE SEQUENCE [LARGE SCALE GENOMIC DNA]</scope>
</reference>
<feature type="compositionally biased region" description="Basic and acidic residues" evidence="7">
    <location>
        <begin position="384"/>
        <end position="396"/>
    </location>
</feature>
<keyword evidence="11" id="KW-1185">Reference proteome</keyword>
<dbReference type="Pfam" id="PF14772">
    <property type="entry name" value="NYD-SP28"/>
    <property type="match status" value="1"/>
</dbReference>
<name>A0A672YXE3_9TELE</name>
<evidence type="ECO:0000313" key="10">
    <source>
        <dbReference type="Ensembl" id="ENSSORP00005009283.1"/>
    </source>
</evidence>
<dbReference type="PANTHER" id="PTHR21625">
    <property type="entry name" value="NYD-SP28 PROTEIN"/>
    <property type="match status" value="1"/>
</dbReference>
<reference evidence="10" key="2">
    <citation type="submission" date="2025-08" db="UniProtKB">
        <authorList>
            <consortium name="Ensembl"/>
        </authorList>
    </citation>
    <scope>IDENTIFICATION</scope>
</reference>
<dbReference type="GO" id="GO:0060285">
    <property type="term" value="P:cilium-dependent cell motility"/>
    <property type="evidence" value="ECO:0007669"/>
    <property type="project" value="TreeGrafter"/>
</dbReference>
<dbReference type="AlphaFoldDB" id="A0A672YXE3"/>
<evidence type="ECO:0000256" key="3">
    <source>
        <dbReference type="ARBA" id="ARBA00023054"/>
    </source>
</evidence>
<dbReference type="GO" id="GO:0070286">
    <property type="term" value="P:axonemal dynein complex assembly"/>
    <property type="evidence" value="ECO:0007669"/>
    <property type="project" value="InterPro"/>
</dbReference>
<proteinExistence type="predicted"/>
<dbReference type="InterPro" id="IPR039505">
    <property type="entry name" value="DRC1/2_N"/>
</dbReference>
<feature type="signal peptide" evidence="8">
    <location>
        <begin position="1"/>
        <end position="20"/>
    </location>
</feature>
<reference evidence="10" key="3">
    <citation type="submission" date="2025-09" db="UniProtKB">
        <authorList>
            <consortium name="Ensembl"/>
        </authorList>
    </citation>
    <scope>IDENTIFICATION</scope>
</reference>
<evidence type="ECO:0000256" key="7">
    <source>
        <dbReference type="SAM" id="MobiDB-lite"/>
    </source>
</evidence>
<evidence type="ECO:0000256" key="5">
    <source>
        <dbReference type="ARBA" id="ARBA00023273"/>
    </source>
</evidence>
<feature type="compositionally biased region" description="Polar residues" evidence="7">
    <location>
        <begin position="356"/>
        <end position="366"/>
    </location>
</feature>
<evidence type="ECO:0000256" key="6">
    <source>
        <dbReference type="SAM" id="Coils"/>
    </source>
</evidence>